<organism evidence="2 3">
    <name type="scientific">Steinernema carpocapsae</name>
    <name type="common">Entomopathogenic nematode</name>
    <dbReference type="NCBI Taxonomy" id="34508"/>
    <lineage>
        <taxon>Eukaryota</taxon>
        <taxon>Metazoa</taxon>
        <taxon>Ecdysozoa</taxon>
        <taxon>Nematoda</taxon>
        <taxon>Chromadorea</taxon>
        <taxon>Rhabditida</taxon>
        <taxon>Tylenchina</taxon>
        <taxon>Panagrolaimomorpha</taxon>
        <taxon>Strongyloidoidea</taxon>
        <taxon>Steinernematidae</taxon>
        <taxon>Steinernema</taxon>
    </lineage>
</organism>
<feature type="region of interest" description="Disordered" evidence="1">
    <location>
        <begin position="19"/>
        <end position="48"/>
    </location>
</feature>
<name>A0A4U8UMC6_STECR</name>
<protein>
    <submittedName>
        <fullName evidence="2">Uncharacterized protein</fullName>
    </submittedName>
</protein>
<dbReference type="EMBL" id="AZBU02000001">
    <property type="protein sequence ID" value="TMS34066.1"/>
    <property type="molecule type" value="Genomic_DNA"/>
</dbReference>
<reference evidence="2 3" key="2">
    <citation type="journal article" date="2019" name="G3 (Bethesda)">
        <title>Hybrid Assembly of the Genome of the Entomopathogenic Nematode Steinernema carpocapsae Identifies the X-Chromosome.</title>
        <authorList>
            <person name="Serra L."/>
            <person name="Macchietto M."/>
            <person name="Macias-Munoz A."/>
            <person name="McGill C.J."/>
            <person name="Rodriguez I.M."/>
            <person name="Rodriguez B."/>
            <person name="Murad R."/>
            <person name="Mortazavi A."/>
        </authorList>
    </citation>
    <scope>NUCLEOTIDE SEQUENCE [LARGE SCALE GENOMIC DNA]</scope>
    <source>
        <strain evidence="2 3">ALL</strain>
    </source>
</reference>
<evidence type="ECO:0000313" key="2">
    <source>
        <dbReference type="EMBL" id="TMS34066.1"/>
    </source>
</evidence>
<evidence type="ECO:0000313" key="3">
    <source>
        <dbReference type="Proteomes" id="UP000298663"/>
    </source>
</evidence>
<dbReference type="Proteomes" id="UP000298663">
    <property type="component" value="Unassembled WGS sequence"/>
</dbReference>
<evidence type="ECO:0000256" key="1">
    <source>
        <dbReference type="SAM" id="MobiDB-lite"/>
    </source>
</evidence>
<dbReference type="AlphaFoldDB" id="A0A4U8UMC6"/>
<proteinExistence type="predicted"/>
<accession>A0A4U8UMC6</accession>
<sequence length="279" mass="32332">MGLTDEFECTISVGLTVEPRVPKLPPSRPPREMKKKKHKKHGSRRRCPESTLHSSCPCECAAERTGSRKMLQRRLDFLFNEDCKNFTRQDRKSLNHQRKVFFEHNWNKVIFHPSKSIVEPSVYKEAKQKAGIEDYERDRKEVALPEGYHISNLPEMLSKDAVILTEHTEDILDRYDAVSDIRIAEGVRKVLAQVNRVARMQFDDITERLIVGLNELHTLDPSLPRDFYVKQFMMDESSVFQRLTKIHLFVVNNGIGSAQAARVLPRFVMGSYGLPDEYM</sequence>
<keyword evidence="3" id="KW-1185">Reference proteome</keyword>
<reference evidence="2 3" key="1">
    <citation type="journal article" date="2015" name="Genome Biol.">
        <title>Comparative genomics of Steinernema reveals deeply conserved gene regulatory networks.</title>
        <authorList>
            <person name="Dillman A.R."/>
            <person name="Macchietto M."/>
            <person name="Porter C.F."/>
            <person name="Rogers A."/>
            <person name="Williams B."/>
            <person name="Antoshechkin I."/>
            <person name="Lee M.M."/>
            <person name="Goodwin Z."/>
            <person name="Lu X."/>
            <person name="Lewis E.E."/>
            <person name="Goodrich-Blair H."/>
            <person name="Stock S.P."/>
            <person name="Adams B.J."/>
            <person name="Sternberg P.W."/>
            <person name="Mortazavi A."/>
        </authorList>
    </citation>
    <scope>NUCLEOTIDE SEQUENCE [LARGE SCALE GENOMIC DNA]</scope>
    <source>
        <strain evidence="2 3">ALL</strain>
    </source>
</reference>
<comment type="caution">
    <text evidence="2">The sequence shown here is derived from an EMBL/GenBank/DDBJ whole genome shotgun (WGS) entry which is preliminary data.</text>
</comment>
<gene>
    <name evidence="2" type="ORF">L596_001721</name>
</gene>
<feature type="compositionally biased region" description="Basic residues" evidence="1">
    <location>
        <begin position="33"/>
        <end position="45"/>
    </location>
</feature>